<evidence type="ECO:0000256" key="1">
    <source>
        <dbReference type="SAM" id="MobiDB-lite"/>
    </source>
</evidence>
<reference evidence="3" key="1">
    <citation type="submission" date="2016-10" db="EMBL/GenBank/DDBJ databases">
        <title>Frankia sp. NRRL B-16386 Genome sequencing.</title>
        <authorList>
            <person name="Ghodhbane-Gtari F."/>
            <person name="Swanson E."/>
            <person name="Gueddou A."/>
            <person name="Hezbri K."/>
            <person name="Ktari K."/>
            <person name="Nouioui I."/>
            <person name="Morris K."/>
            <person name="Simpson S."/>
            <person name="Abebe-Akele F."/>
            <person name="Thomas K."/>
            <person name="Gtari M."/>
            <person name="Tisa L.S."/>
        </authorList>
    </citation>
    <scope>NUCLEOTIDE SEQUENCE [LARGE SCALE GENOMIC DNA]</scope>
    <source>
        <strain evidence="3">NRRL B-16386</strain>
    </source>
</reference>
<dbReference type="Proteomes" id="UP000188929">
    <property type="component" value="Unassembled WGS sequence"/>
</dbReference>
<comment type="caution">
    <text evidence="2">The sequence shown here is derived from an EMBL/GenBank/DDBJ whole genome shotgun (WGS) entry which is preliminary data.</text>
</comment>
<name>A0A1V2IL10_9ACTN</name>
<proteinExistence type="predicted"/>
<sequence length="144" mass="14896">MSRRWPAPPPSPSADEPTAPPRESRARPTGGRGRRPGDDNDGALRGLVGAGRSKLSLSAAMRARDVARPDADDVARAERAIAERFQARSGADRPAPDRDRASADRASPARLSGRPSPSWAARRGQTAGGAGAPEGTGGSSPVRS</sequence>
<keyword evidence="3" id="KW-1185">Reference proteome</keyword>
<accession>A0A1V2IL10</accession>
<feature type="region of interest" description="Disordered" evidence="1">
    <location>
        <begin position="1"/>
        <end position="144"/>
    </location>
</feature>
<dbReference type="EMBL" id="MOMC01000007">
    <property type="protein sequence ID" value="ONH33091.1"/>
    <property type="molecule type" value="Genomic_DNA"/>
</dbReference>
<protein>
    <submittedName>
        <fullName evidence="2">Uncharacterized protein</fullName>
    </submittedName>
</protein>
<evidence type="ECO:0000313" key="2">
    <source>
        <dbReference type="EMBL" id="ONH33091.1"/>
    </source>
</evidence>
<feature type="compositionally biased region" description="Basic and acidic residues" evidence="1">
    <location>
        <begin position="62"/>
        <end position="103"/>
    </location>
</feature>
<gene>
    <name evidence="2" type="ORF">BL253_02615</name>
</gene>
<dbReference type="AlphaFoldDB" id="A0A1V2IL10"/>
<feature type="compositionally biased region" description="Gly residues" evidence="1">
    <location>
        <begin position="126"/>
        <end position="138"/>
    </location>
</feature>
<organism evidence="2 3">
    <name type="scientific">Pseudofrankia asymbiotica</name>
    <dbReference type="NCBI Taxonomy" id="1834516"/>
    <lineage>
        <taxon>Bacteria</taxon>
        <taxon>Bacillati</taxon>
        <taxon>Actinomycetota</taxon>
        <taxon>Actinomycetes</taxon>
        <taxon>Frankiales</taxon>
        <taxon>Frankiaceae</taxon>
        <taxon>Pseudofrankia</taxon>
    </lineage>
</organism>
<evidence type="ECO:0000313" key="3">
    <source>
        <dbReference type="Proteomes" id="UP000188929"/>
    </source>
</evidence>
<feature type="compositionally biased region" description="Pro residues" evidence="1">
    <location>
        <begin position="1"/>
        <end position="12"/>
    </location>
</feature>